<protein>
    <recommendedName>
        <fullName evidence="4">Two component regulator propeller</fullName>
    </recommendedName>
</protein>
<gene>
    <name evidence="2" type="ORF">GCM10023189_55450</name>
</gene>
<organism evidence="2 3">
    <name type="scientific">Nibrella saemangeumensis</name>
    <dbReference type="NCBI Taxonomy" id="1084526"/>
    <lineage>
        <taxon>Bacteria</taxon>
        <taxon>Pseudomonadati</taxon>
        <taxon>Bacteroidota</taxon>
        <taxon>Cytophagia</taxon>
        <taxon>Cytophagales</taxon>
        <taxon>Spirosomataceae</taxon>
        <taxon>Nibrella</taxon>
    </lineage>
</organism>
<dbReference type="SUPFAM" id="SSF50998">
    <property type="entry name" value="Quinoprotein alcohol dehydrogenase-like"/>
    <property type="match status" value="1"/>
</dbReference>
<dbReference type="EMBL" id="BAABHD010000084">
    <property type="protein sequence ID" value="GAA4469094.1"/>
    <property type="molecule type" value="Genomic_DNA"/>
</dbReference>
<feature type="signal peptide" evidence="1">
    <location>
        <begin position="1"/>
        <end position="24"/>
    </location>
</feature>
<keyword evidence="1" id="KW-0732">Signal</keyword>
<accession>A0ABP8NQ97</accession>
<feature type="chain" id="PRO_5047284614" description="Two component regulator propeller" evidence="1">
    <location>
        <begin position="25"/>
        <end position="748"/>
    </location>
</feature>
<keyword evidence="3" id="KW-1185">Reference proteome</keyword>
<sequence>MRTLSFLLFSGLLLGLLTSQSSYAQSVHQDKPFLQDYSVKYYIDKPNSKLSEVYCDRNGSIKIFSPEGVLQPYGGQFLYPGTLRPDGTYRTLKNKKIAAIGMYDQQHVLLDNKAVLSNAWAGKLYSEHTLPNARLLAGGRNFTFLISDGRALHLLKDSKSLWNGSLPNDEVIGLRFQEGANQFWVLGRQSLATFSPATNKLTSVYTGKDFTAFDLSSGGKKVIIGTRDGYIELDANTKKPIGEIRRKLPATDITAVADINGRLWFGTSQGAFAQRPDGKYDYYYGERWLPGNQVTHIAKGKNNAVLVLTNAGLGEICFREMTLHDKAMFYDEQVRSRHIRNGFNASISGMEKGNVASGYMDDSDNDGLWTSMYLAGEIFRYAVTKDEEALKNCRESLDAMERLYTINPIPGFPSRSFERRGFISQLADPDRWQHAPHPEWDWKATTSSDEVIGHIFAFGAMAELIPDKDLKTRSISLIDTLMGHIIKNDWYLIDYNGKPTQWGKWNPKYVNGFDPSVGDRKLNSSNIIGMLQTAYHFTKKDIYRKKAFELMQQHGYLENLMRPMSQIGEAPTSADAHAKNLSESWNHSDDEMYFVGYWGLYRYAFNDTLKAKYKKAILDHWEAERPEKEGAWNIFTALTGVKDFDLNEAIWYLQEHPLDLIDWSIANSHRKDIETIAPNFRRQTTREVLPPDERPIQRHNANMFNLDRKGGNGVSEHSAGDIWLLPYWMGRYLGVISPPVAGAPISRK</sequence>
<dbReference type="InterPro" id="IPR015943">
    <property type="entry name" value="WD40/YVTN_repeat-like_dom_sf"/>
</dbReference>
<reference evidence="3" key="1">
    <citation type="journal article" date="2019" name="Int. J. Syst. Evol. Microbiol.">
        <title>The Global Catalogue of Microorganisms (GCM) 10K type strain sequencing project: providing services to taxonomists for standard genome sequencing and annotation.</title>
        <authorList>
            <consortium name="The Broad Institute Genomics Platform"/>
            <consortium name="The Broad Institute Genome Sequencing Center for Infectious Disease"/>
            <person name="Wu L."/>
            <person name="Ma J."/>
        </authorList>
    </citation>
    <scope>NUCLEOTIDE SEQUENCE [LARGE SCALE GENOMIC DNA]</scope>
    <source>
        <strain evidence="3">JCM 17927</strain>
    </source>
</reference>
<evidence type="ECO:0008006" key="4">
    <source>
        <dbReference type="Google" id="ProtNLM"/>
    </source>
</evidence>
<evidence type="ECO:0000313" key="2">
    <source>
        <dbReference type="EMBL" id="GAA4469094.1"/>
    </source>
</evidence>
<name>A0ABP8NQ97_9BACT</name>
<dbReference type="Proteomes" id="UP001501175">
    <property type="component" value="Unassembled WGS sequence"/>
</dbReference>
<proteinExistence type="predicted"/>
<evidence type="ECO:0000313" key="3">
    <source>
        <dbReference type="Proteomes" id="UP001501175"/>
    </source>
</evidence>
<evidence type="ECO:0000256" key="1">
    <source>
        <dbReference type="SAM" id="SignalP"/>
    </source>
</evidence>
<dbReference type="InterPro" id="IPR011047">
    <property type="entry name" value="Quinoprotein_ADH-like_sf"/>
</dbReference>
<comment type="caution">
    <text evidence="2">The sequence shown here is derived from an EMBL/GenBank/DDBJ whole genome shotgun (WGS) entry which is preliminary data.</text>
</comment>
<dbReference type="Gene3D" id="2.130.10.10">
    <property type="entry name" value="YVTN repeat-like/Quinoprotein amine dehydrogenase"/>
    <property type="match status" value="1"/>
</dbReference>
<dbReference type="RefSeq" id="WP_345249328.1">
    <property type="nucleotide sequence ID" value="NZ_BAABHD010000084.1"/>
</dbReference>